<dbReference type="Proteomes" id="UP000298200">
    <property type="component" value="Unassembled WGS sequence"/>
</dbReference>
<accession>A0ABY2LXV8</accession>
<evidence type="ECO:0000313" key="1">
    <source>
        <dbReference type="EMBL" id="TGL17713.1"/>
    </source>
</evidence>
<gene>
    <name evidence="1" type="ORF">EHQ46_16120</name>
</gene>
<organism evidence="1 2">
    <name type="scientific">Leptospira yanagawae</name>
    <dbReference type="NCBI Taxonomy" id="293069"/>
    <lineage>
        <taxon>Bacteria</taxon>
        <taxon>Pseudomonadati</taxon>
        <taxon>Spirochaetota</taxon>
        <taxon>Spirochaetia</taxon>
        <taxon>Leptospirales</taxon>
        <taxon>Leptospiraceae</taxon>
        <taxon>Leptospira</taxon>
    </lineage>
</organism>
<proteinExistence type="predicted"/>
<sequence>MTRVYTSKLAKHDFFDTAVADILRALDGGSLLGAAILSMCCIDYMGLAMNPSKKNTSSDFKKFVKNHMSQANIIYSNDAIAEAIYAVRNSLIHTYGTSDATEKMNLDFVINQDKIETHLKLDWRNNRFIFYLYLPHFIAEVVAGVESFFRESFSNQDPIHEWYNKIMVVLGKAGYAYRLEVSTNPGNIHARSHRLLAVLDEQNTQSIESIRNMISQMIKKLLNSKL</sequence>
<name>A0ABY2LXV8_9LEPT</name>
<keyword evidence="2" id="KW-1185">Reference proteome</keyword>
<protein>
    <recommendedName>
        <fullName evidence="3">DUF4145 domain-containing protein</fullName>
    </recommendedName>
</protein>
<dbReference type="RefSeq" id="WP_135637058.1">
    <property type="nucleotide sequence ID" value="NZ_RQFU01000021.1"/>
</dbReference>
<evidence type="ECO:0008006" key="3">
    <source>
        <dbReference type="Google" id="ProtNLM"/>
    </source>
</evidence>
<evidence type="ECO:0000313" key="2">
    <source>
        <dbReference type="Proteomes" id="UP000298200"/>
    </source>
</evidence>
<dbReference type="EMBL" id="RQFU01000021">
    <property type="protein sequence ID" value="TGL17713.1"/>
    <property type="molecule type" value="Genomic_DNA"/>
</dbReference>
<comment type="caution">
    <text evidence="1">The sequence shown here is derived from an EMBL/GenBank/DDBJ whole genome shotgun (WGS) entry which is preliminary data.</text>
</comment>
<reference evidence="2" key="1">
    <citation type="journal article" date="2019" name="PLoS Negl. Trop. Dis.">
        <title>Revisiting the worldwide diversity of Leptospira species in the environment.</title>
        <authorList>
            <person name="Vincent A.T."/>
            <person name="Schiettekatte O."/>
            <person name="Bourhy P."/>
            <person name="Veyrier F.J."/>
            <person name="Picardeau M."/>
        </authorList>
    </citation>
    <scope>NUCLEOTIDE SEQUENCE [LARGE SCALE GENOMIC DNA]</scope>
    <source>
        <strain evidence="2">201800272</strain>
    </source>
</reference>